<reference evidence="1 2" key="1">
    <citation type="submission" date="2024-02" db="EMBL/GenBank/DDBJ databases">
        <title>Discinaceae phylogenomics.</title>
        <authorList>
            <person name="Dirks A.C."/>
            <person name="James T.Y."/>
        </authorList>
    </citation>
    <scope>NUCLEOTIDE SEQUENCE [LARGE SCALE GENOMIC DNA]</scope>
    <source>
        <strain evidence="1 2">ACD0624</strain>
    </source>
</reference>
<gene>
    <name evidence="1" type="ORF">Q9L58_006775</name>
</gene>
<protein>
    <recommendedName>
        <fullName evidence="3">F-box domain-containing protein</fullName>
    </recommendedName>
</protein>
<dbReference type="Proteomes" id="UP001447188">
    <property type="component" value="Unassembled WGS sequence"/>
</dbReference>
<evidence type="ECO:0000313" key="1">
    <source>
        <dbReference type="EMBL" id="KAL0634308.1"/>
    </source>
</evidence>
<keyword evidence="2" id="KW-1185">Reference proteome</keyword>
<dbReference type="EMBL" id="JBBBZM010000098">
    <property type="protein sequence ID" value="KAL0634308.1"/>
    <property type="molecule type" value="Genomic_DNA"/>
</dbReference>
<proteinExistence type="predicted"/>
<comment type="caution">
    <text evidence="1">The sequence shown here is derived from an EMBL/GenBank/DDBJ whole genome shotgun (WGS) entry which is preliminary data.</text>
</comment>
<evidence type="ECO:0000313" key="2">
    <source>
        <dbReference type="Proteomes" id="UP001447188"/>
    </source>
</evidence>
<sequence>MDAFVCFIARGKYYTVHKVSHGAPPNLGREILNEIPVGSDEFNEWKRQKIQHFLAEDMRLLALPDPAPDLNDDSDNQFYGYLERPARDFPSDKAFWVHWVYVVDLDNETFSVGIPDLVRRIFQLRHVTRSLFNPKPTPTREVSEFDDYRVLLDVVPRSCLAGSSVQLKPDQGLIELYHSFEPQIKPLPSVAELATLLVRKYLRLCLTEIFCHGHHTALKGIYASQVMRDNHPERSEGSPGSSDPRFRQIIYGIINLFSSDSEVEFKVDNRYKSTAEWQDKRYRDERAPLKWPAPPAEYWIGDILVVPEAAMTTAEILYAAIGKAVQIIHARNTAFATASDSPPPTTRALIISLTSLVVVNVQGDKLTHTPNISLLARYDRRTDGILALLDILYTPPPTATPQFFPVLPVEVCRSIFRYATADTRRSLRATGRLFHGIAYDYGPRISEWNLQIVTQITSGYAFIAAADPGEHIRGGKVRRFRARRREVIVSVEMGQCRPIYRVVLRRPDGGTIELQLPLVGIAIHKSMQL</sequence>
<name>A0ABR3GEM0_9PEZI</name>
<organism evidence="1 2">
    <name type="scientific">Discina gigas</name>
    <dbReference type="NCBI Taxonomy" id="1032678"/>
    <lineage>
        <taxon>Eukaryota</taxon>
        <taxon>Fungi</taxon>
        <taxon>Dikarya</taxon>
        <taxon>Ascomycota</taxon>
        <taxon>Pezizomycotina</taxon>
        <taxon>Pezizomycetes</taxon>
        <taxon>Pezizales</taxon>
        <taxon>Discinaceae</taxon>
        <taxon>Discina</taxon>
    </lineage>
</organism>
<evidence type="ECO:0008006" key="3">
    <source>
        <dbReference type="Google" id="ProtNLM"/>
    </source>
</evidence>
<accession>A0ABR3GEM0</accession>